<proteinExistence type="inferred from homology"/>
<dbReference type="InterPro" id="IPR015500">
    <property type="entry name" value="Peptidase_S8_subtilisin-rel"/>
</dbReference>
<evidence type="ECO:0000259" key="6">
    <source>
        <dbReference type="Pfam" id="PF00082"/>
    </source>
</evidence>
<organism evidence="7 8">
    <name type="scientific">Chitinophaga horti</name>
    <dbReference type="NCBI Taxonomy" id="2920382"/>
    <lineage>
        <taxon>Bacteria</taxon>
        <taxon>Pseudomonadati</taxon>
        <taxon>Bacteroidota</taxon>
        <taxon>Chitinophagia</taxon>
        <taxon>Chitinophagales</taxon>
        <taxon>Chitinophagaceae</taxon>
        <taxon>Chitinophaga</taxon>
    </lineage>
</organism>
<dbReference type="SUPFAM" id="SSF52743">
    <property type="entry name" value="Subtilisin-like"/>
    <property type="match status" value="1"/>
</dbReference>
<protein>
    <submittedName>
        <fullName evidence="7">S8 family peptidase</fullName>
    </submittedName>
</protein>
<keyword evidence="8" id="KW-1185">Reference proteome</keyword>
<evidence type="ECO:0000256" key="3">
    <source>
        <dbReference type="ARBA" id="ARBA00022825"/>
    </source>
</evidence>
<dbReference type="Pfam" id="PF00082">
    <property type="entry name" value="Peptidase_S8"/>
    <property type="match status" value="1"/>
</dbReference>
<feature type="active site" description="Charge relay system" evidence="4">
    <location>
        <position position="232"/>
    </location>
</feature>
<evidence type="ECO:0000256" key="5">
    <source>
        <dbReference type="SAM" id="SignalP"/>
    </source>
</evidence>
<dbReference type="InterPro" id="IPR036852">
    <property type="entry name" value="Peptidase_S8/S53_dom_sf"/>
</dbReference>
<dbReference type="Gene3D" id="3.40.50.200">
    <property type="entry name" value="Peptidase S8/S53 domain"/>
    <property type="match status" value="1"/>
</dbReference>
<keyword evidence="3 4" id="KW-0720">Serine protease</keyword>
<dbReference type="PROSITE" id="PS00137">
    <property type="entry name" value="SUBTILASE_HIS"/>
    <property type="match status" value="1"/>
</dbReference>
<evidence type="ECO:0000256" key="1">
    <source>
        <dbReference type="ARBA" id="ARBA00022670"/>
    </source>
</evidence>
<comment type="similarity">
    <text evidence="4">Belongs to the peptidase S8 family.</text>
</comment>
<accession>A0ABY6IX32</accession>
<dbReference type="EMBL" id="CP107006">
    <property type="protein sequence ID" value="UYQ91939.1"/>
    <property type="molecule type" value="Genomic_DNA"/>
</dbReference>
<dbReference type="PANTHER" id="PTHR42884:SF14">
    <property type="entry name" value="NEUROENDOCRINE CONVERTASE 1"/>
    <property type="match status" value="1"/>
</dbReference>
<reference evidence="7" key="1">
    <citation type="submission" date="2022-10" db="EMBL/GenBank/DDBJ databases">
        <title>Chitinophaga sp. nov., isolated from soil.</title>
        <authorList>
            <person name="Jeon C.O."/>
        </authorList>
    </citation>
    <scope>NUCLEOTIDE SEQUENCE</scope>
    <source>
        <strain evidence="7">R8</strain>
    </source>
</reference>
<dbReference type="InterPro" id="IPR000209">
    <property type="entry name" value="Peptidase_S8/S53_dom"/>
</dbReference>
<keyword evidence="2 4" id="KW-0378">Hydrolase</keyword>
<sequence length="671" mass="71781">MIKLLSVTLLSITTLVARAQETPWAYDENNQKIYFKAAPGCLLVKFKKQRPAIPFVHRLTATGIRKTEDLGNGLQKVYIDAPAANVLSEIRKDTNIIYSWEALYVDDQPFLPTGEVILMPKEGVSTKNVLRTSGLLDKVDITTSSRKLFGPFEVLRVKNDADLFDIANKLQETGQFICAAPDNWAKIDFGTNDPLYPFQEWLNHPTNTNLDINVEETWAMPTSNLISIVVIDDGLAPHEDLPAYASGWAPRNPTGHGLPATVFHGHGTSVAGIIAAAANNNLGIAGGFQGSHIIRGINIFWDNNETQSDIASTFAYAVQNMGADVINCSWSYAVNYAPILAANINAAQSSGRSGKGAIIIAASGNSALTSNAIRWPGRDPQVITVGAVDHYGVRSDYSCYGADLDIMGRANYGDIVTTDLMGAAGYSPDNYTATFDGTSAAAPQVAAIAAKLVSLNQNLTYIQVHDLIRNNGNDLGPAGFDSQYGGGMANGCKALAAAVQQYAYITGPNALTLGQLAWYDLADYTYGAPATFTWSTSTPSILSLTPTGNSCWVTKTAAGTGSLTVQIQSICGTTITKTKSISSAASRMAAPEITLSPNPAATTVNVSYKADAAEQILEYTITRKTGEVVQRKKVTPGRSFTADIAALPTDVYLVNIRTSNGWKPGVQLIKR</sequence>
<feature type="domain" description="Peptidase S8/S53" evidence="6">
    <location>
        <begin position="226"/>
        <end position="487"/>
    </location>
</feature>
<dbReference type="PANTHER" id="PTHR42884">
    <property type="entry name" value="PROPROTEIN CONVERTASE SUBTILISIN/KEXIN-RELATED"/>
    <property type="match status" value="1"/>
</dbReference>
<dbReference type="PROSITE" id="PS00138">
    <property type="entry name" value="SUBTILASE_SER"/>
    <property type="match status" value="1"/>
</dbReference>
<name>A0ABY6IX32_9BACT</name>
<feature type="active site" description="Charge relay system" evidence="4">
    <location>
        <position position="439"/>
    </location>
</feature>
<feature type="signal peptide" evidence="5">
    <location>
        <begin position="1"/>
        <end position="19"/>
    </location>
</feature>
<dbReference type="PRINTS" id="PR00723">
    <property type="entry name" value="SUBTILISIN"/>
</dbReference>
<dbReference type="InterPro" id="IPR022398">
    <property type="entry name" value="Peptidase_S8_His-AS"/>
</dbReference>
<keyword evidence="1 4" id="KW-0645">Protease</keyword>
<dbReference type="InterPro" id="IPR023828">
    <property type="entry name" value="Peptidase_S8_Ser-AS"/>
</dbReference>
<keyword evidence="5" id="KW-0732">Signal</keyword>
<feature type="chain" id="PRO_5047509172" evidence="5">
    <location>
        <begin position="20"/>
        <end position="671"/>
    </location>
</feature>
<dbReference type="PROSITE" id="PS51892">
    <property type="entry name" value="SUBTILASE"/>
    <property type="match status" value="1"/>
</dbReference>
<evidence type="ECO:0000256" key="4">
    <source>
        <dbReference type="PROSITE-ProRule" id="PRU01240"/>
    </source>
</evidence>
<evidence type="ECO:0000313" key="8">
    <source>
        <dbReference type="Proteomes" id="UP001162741"/>
    </source>
</evidence>
<evidence type="ECO:0000313" key="7">
    <source>
        <dbReference type="EMBL" id="UYQ91939.1"/>
    </source>
</evidence>
<dbReference type="Proteomes" id="UP001162741">
    <property type="component" value="Chromosome"/>
</dbReference>
<gene>
    <name evidence="7" type="ORF">MKQ68_17785</name>
</gene>
<evidence type="ECO:0000256" key="2">
    <source>
        <dbReference type="ARBA" id="ARBA00022801"/>
    </source>
</evidence>
<feature type="active site" description="Charge relay system" evidence="4">
    <location>
        <position position="266"/>
    </location>
</feature>
<dbReference type="RefSeq" id="WP_264280289.1">
    <property type="nucleotide sequence ID" value="NZ_CP107006.1"/>
</dbReference>